<sequence>MKHLVIILCLFSASALSTQSFAREVVLTTELQSYSGNGAYLAIYLTNAKGQYQDTLWIAGQKSKYYKHLTGWARGSGLRTSEYDGISGASVTSGKTLTVSLELADTYIDTGFQLRVDSSVEDMRDNRNDVVVPLTSEGAGKPVNGNGYVKTFTYSF</sequence>
<proteinExistence type="predicted"/>
<evidence type="ECO:0000313" key="3">
    <source>
        <dbReference type="Proteomes" id="UP001139095"/>
    </source>
</evidence>
<dbReference type="AlphaFoldDB" id="A0A9X1LFT9"/>
<evidence type="ECO:0000256" key="1">
    <source>
        <dbReference type="SAM" id="SignalP"/>
    </source>
</evidence>
<dbReference type="EMBL" id="JAJATW010000045">
    <property type="protein sequence ID" value="MCB5163170.1"/>
    <property type="molecule type" value="Genomic_DNA"/>
</dbReference>
<comment type="caution">
    <text evidence="2">The sequence shown here is derived from an EMBL/GenBank/DDBJ whole genome shotgun (WGS) entry which is preliminary data.</text>
</comment>
<dbReference type="Proteomes" id="UP001139095">
    <property type="component" value="Unassembled WGS sequence"/>
</dbReference>
<dbReference type="Pfam" id="PF10029">
    <property type="entry name" value="DUF2271"/>
    <property type="match status" value="1"/>
</dbReference>
<organism evidence="2 3">
    <name type="scientific">Marinomonas algarum</name>
    <dbReference type="NCBI Taxonomy" id="2883105"/>
    <lineage>
        <taxon>Bacteria</taxon>
        <taxon>Pseudomonadati</taxon>
        <taxon>Pseudomonadota</taxon>
        <taxon>Gammaproteobacteria</taxon>
        <taxon>Oceanospirillales</taxon>
        <taxon>Oceanospirillaceae</taxon>
        <taxon>Marinomonas</taxon>
    </lineage>
</organism>
<protein>
    <submittedName>
        <fullName evidence="2">DUF2271 domain-containing protein</fullName>
    </submittedName>
</protein>
<accession>A0A9X1LFT9</accession>
<feature type="signal peptide" evidence="1">
    <location>
        <begin position="1"/>
        <end position="22"/>
    </location>
</feature>
<reference evidence="2" key="1">
    <citation type="submission" date="2021-10" db="EMBL/GenBank/DDBJ databases">
        <title>Marinomonas pontica sp. nov., isolated from the Black Sea.</title>
        <authorList>
            <person name="Zhao L.-H."/>
            <person name="Xue J.-H."/>
        </authorList>
    </citation>
    <scope>NUCLEOTIDE SEQUENCE</scope>
    <source>
        <strain evidence="2">E8</strain>
    </source>
</reference>
<dbReference type="RefSeq" id="WP_226755507.1">
    <property type="nucleotide sequence ID" value="NZ_JAJATW010000045.1"/>
</dbReference>
<dbReference type="InterPro" id="IPR014469">
    <property type="entry name" value="DUF2271"/>
</dbReference>
<keyword evidence="3" id="KW-1185">Reference proteome</keyword>
<feature type="chain" id="PRO_5040767920" evidence="1">
    <location>
        <begin position="23"/>
        <end position="156"/>
    </location>
</feature>
<gene>
    <name evidence="2" type="ORF">LG368_15010</name>
</gene>
<evidence type="ECO:0000313" key="2">
    <source>
        <dbReference type="EMBL" id="MCB5163170.1"/>
    </source>
</evidence>
<name>A0A9X1LFT9_9GAMM</name>
<keyword evidence="1" id="KW-0732">Signal</keyword>